<accession>A0AAQ4RYV2</accession>
<dbReference type="InterPro" id="IPR008160">
    <property type="entry name" value="Collagen"/>
</dbReference>
<feature type="chain" id="PRO_5042912041" evidence="2">
    <location>
        <begin position="18"/>
        <end position="565"/>
    </location>
</feature>
<evidence type="ECO:0000313" key="3">
    <source>
        <dbReference type="Ensembl" id="ENSGACP00000068894.1"/>
    </source>
</evidence>
<dbReference type="GO" id="GO:0005615">
    <property type="term" value="C:extracellular space"/>
    <property type="evidence" value="ECO:0007669"/>
    <property type="project" value="TreeGrafter"/>
</dbReference>
<organism evidence="3 4">
    <name type="scientific">Gasterosteus aculeatus aculeatus</name>
    <name type="common">three-spined stickleback</name>
    <dbReference type="NCBI Taxonomy" id="481459"/>
    <lineage>
        <taxon>Eukaryota</taxon>
        <taxon>Metazoa</taxon>
        <taxon>Chordata</taxon>
        <taxon>Craniata</taxon>
        <taxon>Vertebrata</taxon>
        <taxon>Euteleostomi</taxon>
        <taxon>Actinopterygii</taxon>
        <taxon>Neopterygii</taxon>
        <taxon>Teleostei</taxon>
        <taxon>Neoteleostei</taxon>
        <taxon>Acanthomorphata</taxon>
        <taxon>Eupercaria</taxon>
        <taxon>Perciformes</taxon>
        <taxon>Cottioidei</taxon>
        <taxon>Gasterosteales</taxon>
        <taxon>Gasterosteidae</taxon>
        <taxon>Gasterosteus</taxon>
    </lineage>
</organism>
<feature type="compositionally biased region" description="Polar residues" evidence="1">
    <location>
        <begin position="304"/>
        <end position="313"/>
    </location>
</feature>
<feature type="compositionally biased region" description="Polar residues" evidence="1">
    <location>
        <begin position="73"/>
        <end position="85"/>
    </location>
</feature>
<feature type="compositionally biased region" description="Pro residues" evidence="1">
    <location>
        <begin position="517"/>
        <end position="529"/>
    </location>
</feature>
<dbReference type="GeneTree" id="ENSGT00940000163668"/>
<dbReference type="PANTHER" id="PTHR24023:SF1112">
    <property type="entry name" value="COL_CUTICLE_N DOMAIN-CONTAINING PROTEIN-RELATED"/>
    <property type="match status" value="1"/>
</dbReference>
<feature type="compositionally biased region" description="Basic and acidic residues" evidence="1">
    <location>
        <begin position="553"/>
        <end position="565"/>
    </location>
</feature>
<feature type="compositionally biased region" description="Low complexity" evidence="1">
    <location>
        <begin position="487"/>
        <end position="499"/>
    </location>
</feature>
<proteinExistence type="predicted"/>
<feature type="compositionally biased region" description="Basic and acidic residues" evidence="1">
    <location>
        <begin position="293"/>
        <end position="303"/>
    </location>
</feature>
<dbReference type="InterPro" id="IPR050149">
    <property type="entry name" value="Collagen_superfamily"/>
</dbReference>
<name>A0AAQ4RYV2_GASAC</name>
<reference evidence="3" key="2">
    <citation type="submission" date="2025-08" db="UniProtKB">
        <authorList>
            <consortium name="Ensembl"/>
        </authorList>
    </citation>
    <scope>IDENTIFICATION</scope>
</reference>
<dbReference type="AlphaFoldDB" id="A0AAQ4RYV2"/>
<dbReference type="GO" id="GO:0030020">
    <property type="term" value="F:extracellular matrix structural constituent conferring tensile strength"/>
    <property type="evidence" value="ECO:0007669"/>
    <property type="project" value="TreeGrafter"/>
</dbReference>
<dbReference type="Ensembl" id="ENSGACT00000065612.1">
    <property type="protein sequence ID" value="ENSGACP00000068894.1"/>
    <property type="gene ID" value="ENSGACG00000023503.1"/>
</dbReference>
<feature type="compositionally biased region" description="Polar residues" evidence="1">
    <location>
        <begin position="33"/>
        <end position="55"/>
    </location>
</feature>
<feature type="region of interest" description="Disordered" evidence="1">
    <location>
        <begin position="248"/>
        <end position="440"/>
    </location>
</feature>
<keyword evidence="2" id="KW-0732">Signal</keyword>
<evidence type="ECO:0000313" key="4">
    <source>
        <dbReference type="Proteomes" id="UP000007635"/>
    </source>
</evidence>
<dbReference type="GO" id="GO:0030198">
    <property type="term" value="P:extracellular matrix organization"/>
    <property type="evidence" value="ECO:0007669"/>
    <property type="project" value="TreeGrafter"/>
</dbReference>
<protein>
    <submittedName>
        <fullName evidence="3">Uncharacterized protein</fullName>
    </submittedName>
</protein>
<feature type="region of interest" description="Disordered" evidence="1">
    <location>
        <begin position="473"/>
        <end position="565"/>
    </location>
</feature>
<feature type="region of interest" description="Disordered" evidence="1">
    <location>
        <begin position="28"/>
        <end position="56"/>
    </location>
</feature>
<feature type="region of interest" description="Disordered" evidence="1">
    <location>
        <begin position="158"/>
        <end position="206"/>
    </location>
</feature>
<dbReference type="Proteomes" id="UP000007635">
    <property type="component" value="Chromosome VIII"/>
</dbReference>
<keyword evidence="4" id="KW-1185">Reference proteome</keyword>
<reference evidence="3" key="3">
    <citation type="submission" date="2025-09" db="UniProtKB">
        <authorList>
            <consortium name="Ensembl"/>
        </authorList>
    </citation>
    <scope>IDENTIFICATION</scope>
</reference>
<dbReference type="Pfam" id="PF01391">
    <property type="entry name" value="Collagen"/>
    <property type="match status" value="2"/>
</dbReference>
<feature type="compositionally biased region" description="Polar residues" evidence="1">
    <location>
        <begin position="259"/>
        <end position="287"/>
    </location>
</feature>
<feature type="signal peptide" evidence="2">
    <location>
        <begin position="1"/>
        <end position="17"/>
    </location>
</feature>
<evidence type="ECO:0000256" key="2">
    <source>
        <dbReference type="SAM" id="SignalP"/>
    </source>
</evidence>
<feature type="region of interest" description="Disordered" evidence="1">
    <location>
        <begin position="71"/>
        <end position="110"/>
    </location>
</feature>
<evidence type="ECO:0000256" key="1">
    <source>
        <dbReference type="SAM" id="MobiDB-lite"/>
    </source>
</evidence>
<dbReference type="PANTHER" id="PTHR24023">
    <property type="entry name" value="COLLAGEN ALPHA"/>
    <property type="match status" value="1"/>
</dbReference>
<dbReference type="GO" id="GO:0031012">
    <property type="term" value="C:extracellular matrix"/>
    <property type="evidence" value="ECO:0007669"/>
    <property type="project" value="TreeGrafter"/>
</dbReference>
<sequence length="565" mass="58781">MRSAVMLILLLSGEIAAINEVTIRPETRVSPGATKNTTLQSGPTEGTPVSNTSPLRTHPDVEVVHAEAVAETQPDTDTQIINSTGGEKDKPTAPGADVEPQPTSRNGTEQFPDARLDILGAMEEPLSTEGSIAAKAPSVHTLETAHQAIEESADTALSSLNVPPENPEGVSSEAASTASPEIAFPHGPQSATRSPHVSGPVTEPGSVTSIAYPSSVKEGRKEAPPLVIIHPVSVDPAAELLRHTGGNLKENFTAPQKGPASNPTVLTSTVQSGEAPSTRNTEGQMGNVSAGAMKEKDEMHDRSQTVSPRTEISSRALPGEEQVSGTETETHSEEEDDSGRRHDNDTAFSEAYDESTPDRFGAEGSLIKSETESPQRSVEAANQPPAYADRRQGAGLTPGIQSQRGLQGPPGRSGPPGPKGDKGYQGVMGRTGHTGYRGPIGPPGIPAIVVFKTSEEEWEAFKKKKIYKKLVSSWPKRWGPPGPPGPLGDDGPIGPPGITGKQGHKGVQGEIGNPGPQGMPGPEGPPGPEGLPGQNADPGPPGLPGEQGPQGYRGEKGCKGELGEW</sequence>
<reference evidence="3 4" key="1">
    <citation type="journal article" date="2021" name="G3 (Bethesda)">
        <title>Improved contiguity of the threespine stickleback genome using long-read sequencing.</title>
        <authorList>
            <person name="Nath S."/>
            <person name="Shaw D.E."/>
            <person name="White M.A."/>
        </authorList>
    </citation>
    <scope>NUCLEOTIDE SEQUENCE [LARGE SCALE GENOMIC DNA]</scope>
    <source>
        <strain evidence="3 4">Lake Benthic</strain>
    </source>
</reference>